<name>A0A6S7F3I7_9BURK</name>
<sequence>MKKRLFFYVLWLFLLIALAAAAAVGGAWYWMHKPMHLSSDRIDFVVDPGSSPRTVARVLNETGVPVWEPGFIWMARLSELDKQMKAGGYQAINGDSPWQLLERLARGDMTQRQITFLEGWTYRQIRQALRSHPDVKQTLGETTDEELMERLGSDIKQPEGLFFPDTYIFTPGSTDYDLLRRAYQEGQRILRDTWAQRQSDLPVTTPYEALVLASIVEKETGHGPDRRRVAGVFTNRLKIGMLLQTDPTVIYGMGEAYQGRIRKRDLQTDTPWNTYTRPGLPPTPIAAPGRAALLAAVQPEQHKYLFFVSRGNGTSEFSVNLSEHNRNVSRYILGQGQGQNAAPAPASNRGPANGGPAASGSSSQAPAPSASPSPAPAPAAQPTPESSQDPTPAPAQGQDQ</sequence>
<dbReference type="GO" id="GO:0009252">
    <property type="term" value="P:peptidoglycan biosynthetic process"/>
    <property type="evidence" value="ECO:0007669"/>
    <property type="project" value="UniProtKB-UniRule"/>
</dbReference>
<dbReference type="GO" id="GO:0071555">
    <property type="term" value="P:cell wall organization"/>
    <property type="evidence" value="ECO:0007669"/>
    <property type="project" value="UniProtKB-KW"/>
</dbReference>
<evidence type="ECO:0000256" key="7">
    <source>
        <dbReference type="HAMAP-Rule" id="MF_02065"/>
    </source>
</evidence>
<gene>
    <name evidence="7 9" type="primary">mltG</name>
    <name evidence="9" type="ORF">LMG26858_06292</name>
</gene>
<comment type="catalytic activity">
    <reaction evidence="7">
        <text>a peptidoglycan chain = a peptidoglycan chain with N-acetyl-1,6-anhydromuramyl-[peptide] at the reducing end + a peptidoglycan chain with N-acetylglucosamine at the non-reducing end.</text>
        <dbReference type="EC" id="4.2.2.29"/>
    </reaction>
</comment>
<evidence type="ECO:0000256" key="3">
    <source>
        <dbReference type="ARBA" id="ARBA00022989"/>
    </source>
</evidence>
<feature type="site" description="Important for catalytic activity" evidence="7">
    <location>
        <position position="219"/>
    </location>
</feature>
<dbReference type="EC" id="4.2.2.29" evidence="7"/>
<keyword evidence="3 7" id="KW-1133">Transmembrane helix</keyword>
<evidence type="ECO:0000256" key="6">
    <source>
        <dbReference type="ARBA" id="ARBA00023316"/>
    </source>
</evidence>
<feature type="region of interest" description="Disordered" evidence="8">
    <location>
        <begin position="336"/>
        <end position="400"/>
    </location>
</feature>
<protein>
    <recommendedName>
        <fullName evidence="7">Endolytic murein transglycosylase</fullName>
        <ecNumber evidence="7">4.2.2.29</ecNumber>
    </recommendedName>
    <alternativeName>
        <fullName evidence="7">Peptidoglycan lytic transglycosylase</fullName>
    </alternativeName>
    <alternativeName>
        <fullName evidence="7">Peptidoglycan polymerization terminase</fullName>
    </alternativeName>
</protein>
<keyword evidence="5 7" id="KW-0456">Lyase</keyword>
<dbReference type="PANTHER" id="PTHR30518:SF2">
    <property type="entry name" value="ENDOLYTIC MUREIN TRANSGLYCOSYLASE"/>
    <property type="match status" value="1"/>
</dbReference>
<keyword evidence="2 7" id="KW-0812">Transmembrane</keyword>
<dbReference type="NCBIfam" id="TIGR00247">
    <property type="entry name" value="endolytic transglycosylase MltG"/>
    <property type="match status" value="1"/>
</dbReference>
<dbReference type="EMBL" id="CADILG010000119">
    <property type="protein sequence ID" value="CAB3928644.1"/>
    <property type="molecule type" value="Genomic_DNA"/>
</dbReference>
<dbReference type="Pfam" id="PF02618">
    <property type="entry name" value="YceG"/>
    <property type="match status" value="1"/>
</dbReference>
<comment type="similarity">
    <text evidence="7">Belongs to the transglycosylase MltG family.</text>
</comment>
<keyword evidence="4 7" id="KW-0472">Membrane</keyword>
<dbReference type="HAMAP" id="MF_02065">
    <property type="entry name" value="MltG"/>
    <property type="match status" value="1"/>
</dbReference>
<evidence type="ECO:0000256" key="8">
    <source>
        <dbReference type="SAM" id="MobiDB-lite"/>
    </source>
</evidence>
<evidence type="ECO:0000256" key="1">
    <source>
        <dbReference type="ARBA" id="ARBA00022475"/>
    </source>
</evidence>
<reference evidence="9 10" key="1">
    <citation type="submission" date="2020-04" db="EMBL/GenBank/DDBJ databases">
        <authorList>
            <person name="De Canck E."/>
        </authorList>
    </citation>
    <scope>NUCLEOTIDE SEQUENCE [LARGE SCALE GENOMIC DNA]</scope>
    <source>
        <strain evidence="9 10">LMG 26858</strain>
    </source>
</reference>
<proteinExistence type="inferred from homology"/>
<dbReference type="Gene3D" id="3.30.160.60">
    <property type="entry name" value="Classic Zinc Finger"/>
    <property type="match status" value="1"/>
</dbReference>
<keyword evidence="1 7" id="KW-1003">Cell membrane</keyword>
<dbReference type="RefSeq" id="WP_175211842.1">
    <property type="nucleotide sequence ID" value="NZ_CADILG010000119.1"/>
</dbReference>
<evidence type="ECO:0000313" key="9">
    <source>
        <dbReference type="EMBL" id="CAB3928644.1"/>
    </source>
</evidence>
<dbReference type="GO" id="GO:0005886">
    <property type="term" value="C:plasma membrane"/>
    <property type="evidence" value="ECO:0007669"/>
    <property type="project" value="UniProtKB-UniRule"/>
</dbReference>
<accession>A0A6S7F3I7</accession>
<evidence type="ECO:0000256" key="2">
    <source>
        <dbReference type="ARBA" id="ARBA00022692"/>
    </source>
</evidence>
<keyword evidence="6 7" id="KW-0961">Cell wall biogenesis/degradation</keyword>
<evidence type="ECO:0000256" key="4">
    <source>
        <dbReference type="ARBA" id="ARBA00023136"/>
    </source>
</evidence>
<evidence type="ECO:0000313" key="10">
    <source>
        <dbReference type="Proteomes" id="UP000494117"/>
    </source>
</evidence>
<dbReference type="PANTHER" id="PTHR30518">
    <property type="entry name" value="ENDOLYTIC MUREIN TRANSGLYCOSYLASE"/>
    <property type="match status" value="1"/>
</dbReference>
<evidence type="ECO:0000256" key="5">
    <source>
        <dbReference type="ARBA" id="ARBA00023239"/>
    </source>
</evidence>
<organism evidence="9 10">
    <name type="scientific">Achromobacter anxifer</name>
    <dbReference type="NCBI Taxonomy" id="1287737"/>
    <lineage>
        <taxon>Bacteria</taxon>
        <taxon>Pseudomonadati</taxon>
        <taxon>Pseudomonadota</taxon>
        <taxon>Betaproteobacteria</taxon>
        <taxon>Burkholderiales</taxon>
        <taxon>Alcaligenaceae</taxon>
        <taxon>Achromobacter</taxon>
    </lineage>
</organism>
<keyword evidence="7" id="KW-0997">Cell inner membrane</keyword>
<comment type="function">
    <text evidence="7">Functions as a peptidoglycan terminase that cleaves nascent peptidoglycan strands endolytically to terminate their elongation.</text>
</comment>
<feature type="compositionally biased region" description="Low complexity" evidence="8">
    <location>
        <begin position="338"/>
        <end position="368"/>
    </location>
</feature>
<dbReference type="Proteomes" id="UP000494117">
    <property type="component" value="Unassembled WGS sequence"/>
</dbReference>
<keyword evidence="10" id="KW-1185">Reference proteome</keyword>
<dbReference type="Gene3D" id="3.30.1490.480">
    <property type="entry name" value="Endolytic murein transglycosylase"/>
    <property type="match status" value="1"/>
</dbReference>
<dbReference type="AlphaFoldDB" id="A0A6S7F3I7"/>
<dbReference type="GO" id="GO:0008932">
    <property type="term" value="F:lytic endotransglycosylase activity"/>
    <property type="evidence" value="ECO:0007669"/>
    <property type="project" value="UniProtKB-UniRule"/>
</dbReference>
<feature type="compositionally biased region" description="Pro residues" evidence="8">
    <location>
        <begin position="369"/>
        <end position="381"/>
    </location>
</feature>
<dbReference type="InterPro" id="IPR003770">
    <property type="entry name" value="MLTG-like"/>
</dbReference>
<dbReference type="CDD" id="cd08010">
    <property type="entry name" value="MltG_like"/>
    <property type="match status" value="1"/>
</dbReference>